<proteinExistence type="predicted"/>
<evidence type="ECO:0000256" key="1">
    <source>
        <dbReference type="SAM" id="SignalP"/>
    </source>
</evidence>
<feature type="signal peptide" evidence="1">
    <location>
        <begin position="1"/>
        <end position="20"/>
    </location>
</feature>
<organism evidence="2 3">
    <name type="scientific">Macrolepiota fuliginosa MF-IS2</name>
    <dbReference type="NCBI Taxonomy" id="1400762"/>
    <lineage>
        <taxon>Eukaryota</taxon>
        <taxon>Fungi</taxon>
        <taxon>Dikarya</taxon>
        <taxon>Basidiomycota</taxon>
        <taxon>Agaricomycotina</taxon>
        <taxon>Agaricomycetes</taxon>
        <taxon>Agaricomycetidae</taxon>
        <taxon>Agaricales</taxon>
        <taxon>Agaricineae</taxon>
        <taxon>Agaricaceae</taxon>
        <taxon>Macrolepiota</taxon>
    </lineage>
</organism>
<protein>
    <submittedName>
        <fullName evidence="2">Uncharacterized protein</fullName>
    </submittedName>
</protein>
<dbReference type="AlphaFoldDB" id="A0A9P5XMN4"/>
<gene>
    <name evidence="2" type="ORF">P691DRAFT_284816</name>
</gene>
<sequence>MTDYILTSLFLFFVIRPVKQSLLPAISVFFSNNSFHRHMSALYDCNPAPFPQQPSCLPMNRVQLALNLSCSTSLSVKLPTNIGKQMSRLEGASVAKTVDHLDPGTTLSIPPFMRSFVPLSLVAVVVDCARLLAQTSSAVLQTSLWLWANAEQHLTNLDGPPEGSLTRGHESSDSASAKSCILASLTVTNE</sequence>
<accession>A0A9P5XMN4</accession>
<reference evidence="2" key="1">
    <citation type="submission" date="2020-11" db="EMBL/GenBank/DDBJ databases">
        <authorList>
            <consortium name="DOE Joint Genome Institute"/>
            <person name="Ahrendt S."/>
            <person name="Riley R."/>
            <person name="Andreopoulos W."/>
            <person name="Labutti K."/>
            <person name="Pangilinan J."/>
            <person name="Ruiz-Duenas F.J."/>
            <person name="Barrasa J.M."/>
            <person name="Sanchez-Garcia M."/>
            <person name="Camarero S."/>
            <person name="Miyauchi S."/>
            <person name="Serrano A."/>
            <person name="Linde D."/>
            <person name="Babiker R."/>
            <person name="Drula E."/>
            <person name="Ayuso-Fernandez I."/>
            <person name="Pacheco R."/>
            <person name="Padilla G."/>
            <person name="Ferreira P."/>
            <person name="Barriuso J."/>
            <person name="Kellner H."/>
            <person name="Castanera R."/>
            <person name="Alfaro M."/>
            <person name="Ramirez L."/>
            <person name="Pisabarro A.G."/>
            <person name="Kuo A."/>
            <person name="Tritt A."/>
            <person name="Lipzen A."/>
            <person name="He G."/>
            <person name="Yan M."/>
            <person name="Ng V."/>
            <person name="Cullen D."/>
            <person name="Martin F."/>
            <person name="Rosso M.-N."/>
            <person name="Henrissat B."/>
            <person name="Hibbett D."/>
            <person name="Martinez A.T."/>
            <person name="Grigoriev I.V."/>
        </authorList>
    </citation>
    <scope>NUCLEOTIDE SEQUENCE</scope>
    <source>
        <strain evidence="2">MF-IS2</strain>
    </source>
</reference>
<evidence type="ECO:0000313" key="3">
    <source>
        <dbReference type="Proteomes" id="UP000807342"/>
    </source>
</evidence>
<dbReference type="EMBL" id="MU151077">
    <property type="protein sequence ID" value="KAF9451936.1"/>
    <property type="molecule type" value="Genomic_DNA"/>
</dbReference>
<feature type="chain" id="PRO_5040486045" evidence="1">
    <location>
        <begin position="21"/>
        <end position="190"/>
    </location>
</feature>
<comment type="caution">
    <text evidence="2">The sequence shown here is derived from an EMBL/GenBank/DDBJ whole genome shotgun (WGS) entry which is preliminary data.</text>
</comment>
<dbReference type="Proteomes" id="UP000807342">
    <property type="component" value="Unassembled WGS sequence"/>
</dbReference>
<keyword evidence="3" id="KW-1185">Reference proteome</keyword>
<name>A0A9P5XMN4_9AGAR</name>
<keyword evidence="1" id="KW-0732">Signal</keyword>
<evidence type="ECO:0000313" key="2">
    <source>
        <dbReference type="EMBL" id="KAF9451936.1"/>
    </source>
</evidence>